<name>A0A3N2GSA2_9PSEU</name>
<accession>A0A3N2GSA2</accession>
<dbReference type="Proteomes" id="UP000274843">
    <property type="component" value="Unassembled WGS sequence"/>
</dbReference>
<dbReference type="Gene3D" id="3.30.1310.10">
    <property type="entry name" value="Nucleoid-associated protein YbaB-like domain"/>
    <property type="match status" value="1"/>
</dbReference>
<comment type="caution">
    <text evidence="2">The sequence shown here is derived from an EMBL/GenBank/DDBJ whole genome shotgun (WGS) entry which is preliminary data.</text>
</comment>
<dbReference type="RefSeq" id="WP_231960630.1">
    <property type="nucleotide sequence ID" value="NZ_RKHY01000001.1"/>
</dbReference>
<sequence>MSEFAQQLLRRIEAIDTAAADNRRRAQAYEQMAGELKDVTAEAVSPDGAVRVVAGAGGEVKAVTFGERFRDLPPAALSAAVMHTLAVARAAAARRQAEVVRRGLGDTELLDRVLDADENTFGDQRPKHPGPARVFVPPREEEPLESVDQLFEERSAVPPPPPPAPTPVPSRAPAAHRRPPAQDDEPFEETDLFADGSGR</sequence>
<dbReference type="Pfam" id="PF02575">
    <property type="entry name" value="YbaB_DNA_bd"/>
    <property type="match status" value="1"/>
</dbReference>
<proteinExistence type="predicted"/>
<organism evidence="2 3">
    <name type="scientific">Amycolatopsis thermoflava</name>
    <dbReference type="NCBI Taxonomy" id="84480"/>
    <lineage>
        <taxon>Bacteria</taxon>
        <taxon>Bacillati</taxon>
        <taxon>Actinomycetota</taxon>
        <taxon>Actinomycetes</taxon>
        <taxon>Pseudonocardiales</taxon>
        <taxon>Pseudonocardiaceae</taxon>
        <taxon>Amycolatopsis</taxon>
        <taxon>Amycolatopsis methanolica group</taxon>
    </lineage>
</organism>
<gene>
    <name evidence="2" type="ORF">EDD35_1833</name>
</gene>
<feature type="region of interest" description="Disordered" evidence="1">
    <location>
        <begin position="118"/>
        <end position="199"/>
    </location>
</feature>
<protein>
    <submittedName>
        <fullName evidence="2">YbaB/EbfC DNA-binding family protein</fullName>
    </submittedName>
</protein>
<keyword evidence="2" id="KW-0238">DNA-binding</keyword>
<keyword evidence="3" id="KW-1185">Reference proteome</keyword>
<dbReference type="AlphaFoldDB" id="A0A3N2GSA2"/>
<dbReference type="InterPro" id="IPR036894">
    <property type="entry name" value="YbaB-like_sf"/>
</dbReference>
<dbReference type="GO" id="GO:0003677">
    <property type="term" value="F:DNA binding"/>
    <property type="evidence" value="ECO:0007669"/>
    <property type="project" value="UniProtKB-KW"/>
</dbReference>
<evidence type="ECO:0000313" key="2">
    <source>
        <dbReference type="EMBL" id="ROS39528.1"/>
    </source>
</evidence>
<feature type="compositionally biased region" description="Pro residues" evidence="1">
    <location>
        <begin position="157"/>
        <end position="170"/>
    </location>
</feature>
<evidence type="ECO:0000313" key="3">
    <source>
        <dbReference type="Proteomes" id="UP000274843"/>
    </source>
</evidence>
<evidence type="ECO:0000256" key="1">
    <source>
        <dbReference type="SAM" id="MobiDB-lite"/>
    </source>
</evidence>
<dbReference type="InterPro" id="IPR004401">
    <property type="entry name" value="YbaB/EbfC"/>
</dbReference>
<dbReference type="EMBL" id="RKHY01000001">
    <property type="protein sequence ID" value="ROS39528.1"/>
    <property type="molecule type" value="Genomic_DNA"/>
</dbReference>
<feature type="compositionally biased region" description="Acidic residues" evidence="1">
    <location>
        <begin position="182"/>
        <end position="192"/>
    </location>
</feature>
<dbReference type="GeneID" id="301843257"/>
<reference evidence="2 3" key="1">
    <citation type="submission" date="2018-11" db="EMBL/GenBank/DDBJ databases">
        <title>Sequencing the genomes of 1000 actinobacteria strains.</title>
        <authorList>
            <person name="Klenk H.-P."/>
        </authorList>
    </citation>
    <scope>NUCLEOTIDE SEQUENCE [LARGE SCALE GENOMIC DNA]</scope>
    <source>
        <strain evidence="2 3">DSM 44348</strain>
    </source>
</reference>
<dbReference type="SUPFAM" id="SSF82607">
    <property type="entry name" value="YbaB-like"/>
    <property type="match status" value="1"/>
</dbReference>